<evidence type="ECO:0000313" key="2">
    <source>
        <dbReference type="EMBL" id="ORB10460.1"/>
    </source>
</evidence>
<dbReference type="Pfam" id="PF20060">
    <property type="entry name" value="DUF6459"/>
    <property type="match status" value="1"/>
</dbReference>
<reference evidence="2 3" key="1">
    <citation type="submission" date="2017-02" db="EMBL/GenBank/DDBJ databases">
        <title>The new phylogeny of genus Mycobacterium.</title>
        <authorList>
            <person name="Tortoli E."/>
            <person name="Trovato A."/>
            <person name="Cirillo D.M."/>
        </authorList>
    </citation>
    <scope>NUCLEOTIDE SEQUENCE [LARGE SCALE GENOMIC DNA]</scope>
    <source>
        <strain evidence="2 3">DSM 44049</strain>
    </source>
</reference>
<dbReference type="Proteomes" id="UP000192739">
    <property type="component" value="Unassembled WGS sequence"/>
</dbReference>
<organism evidence="2 3">
    <name type="scientific">Mycobacterium intermedium</name>
    <dbReference type="NCBI Taxonomy" id="28445"/>
    <lineage>
        <taxon>Bacteria</taxon>
        <taxon>Bacillati</taxon>
        <taxon>Actinomycetota</taxon>
        <taxon>Actinomycetes</taxon>
        <taxon>Mycobacteriales</taxon>
        <taxon>Mycobacteriaceae</taxon>
        <taxon>Mycobacterium</taxon>
        <taxon>Mycobacterium simiae complex</taxon>
    </lineage>
</organism>
<dbReference type="STRING" id="28445.BHQ20_10140"/>
<protein>
    <recommendedName>
        <fullName evidence="4">Alanine, arginine and proline rich protein</fullName>
    </recommendedName>
</protein>
<dbReference type="InterPro" id="IPR045596">
    <property type="entry name" value="DUF6459"/>
</dbReference>
<proteinExistence type="predicted"/>
<evidence type="ECO:0000313" key="3">
    <source>
        <dbReference type="Proteomes" id="UP000192739"/>
    </source>
</evidence>
<comment type="caution">
    <text evidence="2">The sequence shown here is derived from an EMBL/GenBank/DDBJ whole genome shotgun (WGS) entry which is preliminary data.</text>
</comment>
<dbReference type="EMBL" id="MVHT01000002">
    <property type="protein sequence ID" value="ORB10460.1"/>
    <property type="molecule type" value="Genomic_DNA"/>
</dbReference>
<feature type="compositionally biased region" description="Polar residues" evidence="1">
    <location>
        <begin position="35"/>
        <end position="44"/>
    </location>
</feature>
<feature type="region of interest" description="Disordered" evidence="1">
    <location>
        <begin position="1"/>
        <end position="44"/>
    </location>
</feature>
<sequence>MPVVDYEPPTRDVPRCRQSSHAPVRPTTPHITHRTVGSQGNGTRSVAAPISPAAAVPLSPAMRQAAAFSDAALRRVLEVLDRRRPVSQLRPLLTASLVDSVLSLSRAVAAAAAGQEGTAVLRRMRLQPATCEGWGRPGGPGGPENAAEVFGTFSRGDRVHAIACRVERVAATSSGSGRWLVVALHIG</sequence>
<keyword evidence="3" id="KW-1185">Reference proteome</keyword>
<accession>A0A1E3SFV6</accession>
<name>A0A1E3SFV6_MYCIE</name>
<dbReference type="AlphaFoldDB" id="A0A1E3SFV6"/>
<evidence type="ECO:0000256" key="1">
    <source>
        <dbReference type="SAM" id="MobiDB-lite"/>
    </source>
</evidence>
<dbReference type="OrthoDB" id="4775331at2"/>
<gene>
    <name evidence="2" type="ORF">BST27_00970</name>
</gene>
<evidence type="ECO:0008006" key="4">
    <source>
        <dbReference type="Google" id="ProtNLM"/>
    </source>
</evidence>